<keyword evidence="3" id="KW-0808">Transferase</keyword>
<dbReference type="GO" id="GO:0005975">
    <property type="term" value="P:carbohydrate metabolic process"/>
    <property type="evidence" value="ECO:0007669"/>
    <property type="project" value="InterPro"/>
</dbReference>
<feature type="domain" description="Glycosyltransferase family 28 N-terminal" evidence="1">
    <location>
        <begin position="90"/>
        <end position="143"/>
    </location>
</feature>
<dbReference type="InterPro" id="IPR010610">
    <property type="entry name" value="EryCIII-like_C"/>
</dbReference>
<dbReference type="PaxDb" id="246196-MSMEI_0385"/>
<dbReference type="Gene3D" id="3.40.50.2000">
    <property type="entry name" value="Glycogen Phosphorylase B"/>
    <property type="match status" value="2"/>
</dbReference>
<dbReference type="SUPFAM" id="SSF53756">
    <property type="entry name" value="UDP-Glycosyltransferase/glycogen phosphorylase"/>
    <property type="match status" value="1"/>
</dbReference>
<dbReference type="GO" id="GO:0008194">
    <property type="term" value="F:UDP-glycosyltransferase activity"/>
    <property type="evidence" value="ECO:0007669"/>
    <property type="project" value="InterPro"/>
</dbReference>
<sequence>MFSLHATRSRASTNAFPRAIFEVSRTTRERTTRTEKFSDCDARQHLCPAQEPVAAREAIPPNLTRYGPLRAGWAIIPAHANPRGLIRMKFALACYGTRGDVEPSVAVGRELQRRGHEVCVAVPPGLVAFAETAGLDAVAYGPELDNFLRDDFLRNFWMQMIRNPVGSLRELWAPITRYWNDTSKVLTTLADGADLLSTGINFEQAAANVAEHYDIPFVSLHHFPMRPNGKLVPALPASVVRSVGALSEWLFWRSTKEVEDAQRRELGLPRTKVPSPRRIAERGSLEIQAYDAVSVPGLADEWADQNRQRPFTGALTMSLSTEADDDVTSWITSGEPPICFATGSIPVQSPTATIEMISHACDQLGQRALVCAGGTDLRGVPQFDNVKMVGAVNYAAVFPLCRGIVHHGGSGTTAASLRAGVPTLILWSTADQPYWGNQLKRLKVGTSRRFSGASRKSLVTDLRRILRPEYAVRARELAMRMTPAAESVTIAADLYENAVRQAAM</sequence>
<dbReference type="InterPro" id="IPR004276">
    <property type="entry name" value="GlycoTrans_28_N"/>
</dbReference>
<dbReference type="CDD" id="cd03784">
    <property type="entry name" value="GT1_Gtf-like"/>
    <property type="match status" value="1"/>
</dbReference>
<dbReference type="Pfam" id="PF06722">
    <property type="entry name" value="EryCIII-like_C"/>
    <property type="match status" value="1"/>
</dbReference>
<accession>A0QPG7</accession>
<reference evidence="3 4" key="1">
    <citation type="submission" date="2006-10" db="EMBL/GenBank/DDBJ databases">
        <authorList>
            <person name="Fleischmann R.D."/>
            <person name="Dodson R.J."/>
            <person name="Haft D.H."/>
            <person name="Merkel J.S."/>
            <person name="Nelson W.C."/>
            <person name="Fraser C.M."/>
        </authorList>
    </citation>
    <scope>NUCLEOTIDE SEQUENCE [LARGE SCALE GENOMIC DNA]</scope>
    <source>
        <strain evidence="4">ATCC 700084 / mc(2)155</strain>
    </source>
</reference>
<organism evidence="3 4">
    <name type="scientific">Mycolicibacterium smegmatis (strain ATCC 700084 / mc(2)155)</name>
    <name type="common">Mycobacterium smegmatis</name>
    <dbReference type="NCBI Taxonomy" id="246196"/>
    <lineage>
        <taxon>Bacteria</taxon>
        <taxon>Bacillati</taxon>
        <taxon>Actinomycetota</taxon>
        <taxon>Actinomycetes</taxon>
        <taxon>Mycobacteriales</taxon>
        <taxon>Mycobacteriaceae</taxon>
        <taxon>Mycolicibacterium</taxon>
    </lineage>
</organism>
<feature type="domain" description="Erythromycin biosynthesis protein CIII-like C-terminal" evidence="2">
    <location>
        <begin position="375"/>
        <end position="482"/>
    </location>
</feature>
<dbReference type="GO" id="GO:0033072">
    <property type="term" value="P:vancomycin biosynthetic process"/>
    <property type="evidence" value="ECO:0007669"/>
    <property type="project" value="UniProtKB-ARBA"/>
</dbReference>
<evidence type="ECO:0000259" key="1">
    <source>
        <dbReference type="Pfam" id="PF03033"/>
    </source>
</evidence>
<evidence type="ECO:0000313" key="3">
    <source>
        <dbReference type="EMBL" id="ABK71212.1"/>
    </source>
</evidence>
<dbReference type="InterPro" id="IPR002213">
    <property type="entry name" value="UDP_glucos_trans"/>
</dbReference>
<dbReference type="Pfam" id="PF03033">
    <property type="entry name" value="Glyco_transf_28"/>
    <property type="match status" value="1"/>
</dbReference>
<gene>
    <name evidence="3" type="ordered locus">MSMEG_0392</name>
</gene>
<dbReference type="KEGG" id="msm:MSMEG_0392"/>
<dbReference type="FunFam" id="3.40.50.2000:FF:000009">
    <property type="entry name" value="Sterol 3-beta-glucosyltransferase UGT80A2"/>
    <property type="match status" value="1"/>
</dbReference>
<dbReference type="PANTHER" id="PTHR48050">
    <property type="entry name" value="STEROL 3-BETA-GLUCOSYLTRANSFERASE"/>
    <property type="match status" value="1"/>
</dbReference>
<proteinExistence type="predicted"/>
<dbReference type="PANTHER" id="PTHR48050:SF13">
    <property type="entry name" value="STEROL 3-BETA-GLUCOSYLTRANSFERASE UGT80A2"/>
    <property type="match status" value="1"/>
</dbReference>
<evidence type="ECO:0000313" key="4">
    <source>
        <dbReference type="Proteomes" id="UP000000757"/>
    </source>
</evidence>
<dbReference type="OrthoDB" id="3253247at2"/>
<dbReference type="Proteomes" id="UP000000757">
    <property type="component" value="Chromosome"/>
</dbReference>
<dbReference type="EMBL" id="CP000480">
    <property type="protein sequence ID" value="ABK71212.1"/>
    <property type="molecule type" value="Genomic_DNA"/>
</dbReference>
<dbReference type="AlphaFoldDB" id="A0QPG7"/>
<protein>
    <submittedName>
        <fullName evidence="3">Glycosyl transferase</fullName>
        <ecNumber evidence="3">2.-.-.-</ecNumber>
    </submittedName>
</protein>
<evidence type="ECO:0000259" key="2">
    <source>
        <dbReference type="Pfam" id="PF06722"/>
    </source>
</evidence>
<dbReference type="EC" id="2.-.-.-" evidence="3"/>
<dbReference type="STRING" id="246196.MSMEG_0392"/>
<keyword evidence="4" id="KW-1185">Reference proteome</keyword>
<dbReference type="GO" id="GO:0016758">
    <property type="term" value="F:hexosyltransferase activity"/>
    <property type="evidence" value="ECO:0007669"/>
    <property type="project" value="InterPro"/>
</dbReference>
<dbReference type="InterPro" id="IPR050426">
    <property type="entry name" value="Glycosyltransferase_28"/>
</dbReference>
<dbReference type="eggNOG" id="COG1819">
    <property type="taxonomic scope" value="Bacteria"/>
</dbReference>
<name>A0QPG7_MYCS2</name>
<dbReference type="PATRIC" id="fig|246196.19.peg.389"/>